<dbReference type="Gene3D" id="3.40.50.300">
    <property type="entry name" value="P-loop containing nucleotide triphosphate hydrolases"/>
    <property type="match status" value="2"/>
</dbReference>
<dbReference type="InterPro" id="IPR005259">
    <property type="entry name" value="PriA"/>
</dbReference>
<keyword evidence="2 12" id="KW-0235">DNA replication</keyword>
<protein>
    <recommendedName>
        <fullName evidence="12">Replication restart protein PriA</fullName>
    </recommendedName>
    <alternativeName>
        <fullName evidence="12">ATP-dependent DNA helicase PriA</fullName>
        <ecNumber evidence="12">5.6.2.4</ecNumber>
    </alternativeName>
    <alternativeName>
        <fullName evidence="12">DNA 3'-5' helicase PriA</fullName>
    </alternativeName>
</protein>
<dbReference type="GO" id="GO:1990077">
    <property type="term" value="C:primosome complex"/>
    <property type="evidence" value="ECO:0007669"/>
    <property type="project" value="UniProtKB-UniRule"/>
</dbReference>
<dbReference type="InterPro" id="IPR040498">
    <property type="entry name" value="PriA_CRR"/>
</dbReference>
<keyword evidence="6 12" id="KW-0347">Helicase</keyword>
<evidence type="ECO:0000256" key="9">
    <source>
        <dbReference type="ARBA" id="ARBA00023125"/>
    </source>
</evidence>
<feature type="binding site" evidence="12">
    <location>
        <position position="532"/>
    </location>
    <ligand>
        <name>Zn(2+)</name>
        <dbReference type="ChEBI" id="CHEBI:29105"/>
        <label>2</label>
    </ligand>
</feature>
<evidence type="ECO:0000256" key="6">
    <source>
        <dbReference type="ARBA" id="ARBA00022806"/>
    </source>
</evidence>
<keyword evidence="16" id="KW-1185">Reference proteome</keyword>
<evidence type="ECO:0000256" key="12">
    <source>
        <dbReference type="HAMAP-Rule" id="MF_00983"/>
    </source>
</evidence>
<dbReference type="Pfam" id="PF00270">
    <property type="entry name" value="DEAD"/>
    <property type="match status" value="1"/>
</dbReference>
<dbReference type="GO" id="GO:0006270">
    <property type="term" value="P:DNA replication initiation"/>
    <property type="evidence" value="ECO:0007669"/>
    <property type="project" value="TreeGrafter"/>
</dbReference>
<dbReference type="Pfam" id="PF00271">
    <property type="entry name" value="Helicase_C"/>
    <property type="match status" value="1"/>
</dbReference>
<dbReference type="Pfam" id="PF18074">
    <property type="entry name" value="PriA_C"/>
    <property type="match status" value="1"/>
</dbReference>
<feature type="binding site" evidence="12">
    <location>
        <position position="550"/>
    </location>
    <ligand>
        <name>Zn(2+)</name>
        <dbReference type="ChEBI" id="CHEBI:29105"/>
        <label>2</label>
    </ligand>
</feature>
<dbReference type="SUPFAM" id="SSF52540">
    <property type="entry name" value="P-loop containing nucleoside triphosphate hydrolases"/>
    <property type="match status" value="1"/>
</dbReference>
<dbReference type="Proteomes" id="UP000275719">
    <property type="component" value="Unassembled WGS sequence"/>
</dbReference>
<organism evidence="15 16">
    <name type="scientific">Paenimyroides tangerinum</name>
    <dbReference type="NCBI Taxonomy" id="2488728"/>
    <lineage>
        <taxon>Bacteria</taxon>
        <taxon>Pseudomonadati</taxon>
        <taxon>Bacteroidota</taxon>
        <taxon>Flavobacteriia</taxon>
        <taxon>Flavobacteriales</taxon>
        <taxon>Flavobacteriaceae</taxon>
        <taxon>Paenimyroides</taxon>
    </lineage>
</organism>
<evidence type="ECO:0000256" key="2">
    <source>
        <dbReference type="ARBA" id="ARBA00022705"/>
    </source>
</evidence>
<dbReference type="InterPro" id="IPR014001">
    <property type="entry name" value="Helicase_ATP-bd"/>
</dbReference>
<dbReference type="GO" id="GO:0003677">
    <property type="term" value="F:DNA binding"/>
    <property type="evidence" value="ECO:0007669"/>
    <property type="project" value="UniProtKB-UniRule"/>
</dbReference>
<keyword evidence="3 12" id="KW-0479">Metal-binding</keyword>
<dbReference type="InterPro" id="IPR001650">
    <property type="entry name" value="Helicase_C-like"/>
</dbReference>
<comment type="cofactor">
    <cofactor evidence="12">
        <name>Zn(2+)</name>
        <dbReference type="ChEBI" id="CHEBI:29105"/>
    </cofactor>
    <text evidence="12">Binds 2 zinc ions per subunit.</text>
</comment>
<dbReference type="NCBIfam" id="TIGR00595">
    <property type="entry name" value="priA"/>
    <property type="match status" value="1"/>
</dbReference>
<comment type="function">
    <text evidence="12">Initiates the restart of stalled replication forks, which reloads the replicative helicase on sites other than the origin of replication. Recognizes and binds to abandoned replication forks and remodels them to uncover a helicase loading site. Promotes assembly of the primosome at these replication forks.</text>
</comment>
<dbReference type="GO" id="GO:0006310">
    <property type="term" value="P:DNA recombination"/>
    <property type="evidence" value="ECO:0007669"/>
    <property type="project" value="InterPro"/>
</dbReference>
<feature type="binding site" evidence="12">
    <location>
        <position position="553"/>
    </location>
    <ligand>
        <name>Zn(2+)</name>
        <dbReference type="ChEBI" id="CHEBI:29105"/>
        <label>2</label>
    </ligand>
</feature>
<dbReference type="InterPro" id="IPR011545">
    <property type="entry name" value="DEAD/DEAH_box_helicase_dom"/>
</dbReference>
<dbReference type="SMART" id="SM00487">
    <property type="entry name" value="DEXDc"/>
    <property type="match status" value="1"/>
</dbReference>
<sequence>MQFFINVIVPLALADSFTYEVNENEFHYLQVGMRVAVPFGKSKVYTALVLSKHNVPPVAYQAKEIQEIIDSQPIVNETQIAHWKWLAEYYMCTLGEVYRAAVPSALLLESETIVVYKPKKEYLISDFTDEEFLLYEAFQSQAVLKIEEIISILNKKNIFPVIQSLLEKEIIVLNEEIVESYKPKMVKYVKLNPEYDAPEKLKDLMEILSRSEKQRTLVMKFFQLKAIDKKPITSKTLLEKADVTPAVLKGLISKNIFEEFTLAQDRVVFADVNKQEIVLSDSQQTAFDSVVTSFEKFDITLLKGITGSGKTEIYIKLIEQILKQEKQVLYLLPEIALTTQLVQRLTKHFGNQVAVFHSKYSSNERVEVWFRVNQNSEKAKVVIGARSSIFLPFSNLGFVVVDEEHEPSFKQQDPAPRFHARDSAIVLAKMHNAKVLLGSATPSLESFYNAYQNKFGLVTLEKRFGNVKLPEIVLIDIKEKHRKKEMKGHFSIDLLDEINQTLGRGEQVILFQNRRGFSPVLECLTCGHVPQCPSCDVSLTYHKFQEHLRCHYCGYTMAKPVKCHVCHSVDITTKGFGTEQIELEVMELFPNKSIARMDQDTTRGKYAFEKLIDAFKNQEIDILVGTQMLAKGLDFDNVTLVGILNADNALYFPDFRAHERAFQMFMQVAGRAGRKDKEGKVFIQTYNPYHNIIQQVTTNDYGSMFKEQMYERLNFKYPPFYRLIRLQLKHVDFQKVKEGSFWLYNLLSKQLEMPVLGPEEPSINRIRNQYIRIILIKIPINIPLNKTKNEIRKSIKSFEAIGAYRSIKTTISVDFY</sequence>
<dbReference type="HAMAP" id="MF_00983">
    <property type="entry name" value="PriA"/>
    <property type="match status" value="1"/>
</dbReference>
<comment type="caution">
    <text evidence="15">The sequence shown here is derived from an EMBL/GenBank/DDBJ whole genome shotgun (WGS) entry which is preliminary data.</text>
</comment>
<dbReference type="InterPro" id="IPR041236">
    <property type="entry name" value="PriA_C"/>
</dbReference>
<feature type="binding site" evidence="12">
    <location>
        <position position="563"/>
    </location>
    <ligand>
        <name>Zn(2+)</name>
        <dbReference type="ChEBI" id="CHEBI:29105"/>
        <label>1</label>
    </ligand>
</feature>
<feature type="domain" description="Helicase C-terminal" evidence="14">
    <location>
        <begin position="536"/>
        <end position="732"/>
    </location>
</feature>
<feature type="binding site" evidence="12">
    <location>
        <position position="535"/>
    </location>
    <ligand>
        <name>Zn(2+)</name>
        <dbReference type="ChEBI" id="CHEBI:29105"/>
        <label>2</label>
    </ligand>
</feature>
<evidence type="ECO:0000256" key="5">
    <source>
        <dbReference type="ARBA" id="ARBA00022801"/>
    </source>
</evidence>
<comment type="similarity">
    <text evidence="12">Belongs to the helicase family. PriA subfamily.</text>
</comment>
<dbReference type="InterPro" id="IPR042115">
    <property type="entry name" value="PriA_3primeBD_sf"/>
</dbReference>
<dbReference type="EC" id="5.6.2.4" evidence="12"/>
<comment type="catalytic activity">
    <reaction evidence="12">
        <text>Couples ATP hydrolysis with the unwinding of duplex DNA by translocating in the 3'-5' direction.</text>
        <dbReference type="EC" id="5.6.2.4"/>
    </reaction>
</comment>
<dbReference type="PROSITE" id="PS51194">
    <property type="entry name" value="HELICASE_CTER"/>
    <property type="match status" value="1"/>
</dbReference>
<keyword evidence="10 12" id="KW-0413">Isomerase</keyword>
<dbReference type="OrthoDB" id="9759544at2"/>
<evidence type="ECO:0000256" key="1">
    <source>
        <dbReference type="ARBA" id="ARBA00022515"/>
    </source>
</evidence>
<evidence type="ECO:0000259" key="14">
    <source>
        <dbReference type="PROSITE" id="PS51194"/>
    </source>
</evidence>
<keyword evidence="9 12" id="KW-0238">DNA-binding</keyword>
<evidence type="ECO:0000259" key="13">
    <source>
        <dbReference type="PROSITE" id="PS51192"/>
    </source>
</evidence>
<evidence type="ECO:0000256" key="3">
    <source>
        <dbReference type="ARBA" id="ARBA00022723"/>
    </source>
</evidence>
<proteinExistence type="inferred from homology"/>
<evidence type="ECO:0000256" key="4">
    <source>
        <dbReference type="ARBA" id="ARBA00022741"/>
    </source>
</evidence>
<keyword evidence="4 12" id="KW-0547">Nucleotide-binding</keyword>
<dbReference type="EMBL" id="RQVQ01000007">
    <property type="protein sequence ID" value="RRJ91993.1"/>
    <property type="molecule type" value="Genomic_DNA"/>
</dbReference>
<dbReference type="GO" id="GO:0006269">
    <property type="term" value="P:DNA replication, synthesis of primer"/>
    <property type="evidence" value="ECO:0007669"/>
    <property type="project" value="UniProtKB-KW"/>
</dbReference>
<dbReference type="InterPro" id="IPR027417">
    <property type="entry name" value="P-loop_NTPase"/>
</dbReference>
<dbReference type="CDD" id="cd17929">
    <property type="entry name" value="DEXHc_priA"/>
    <property type="match status" value="1"/>
</dbReference>
<evidence type="ECO:0000313" key="16">
    <source>
        <dbReference type="Proteomes" id="UP000275719"/>
    </source>
</evidence>
<feature type="binding site" evidence="12">
    <location>
        <position position="566"/>
    </location>
    <ligand>
        <name>Zn(2+)</name>
        <dbReference type="ChEBI" id="CHEBI:29105"/>
        <label>1</label>
    </ligand>
</feature>
<dbReference type="SMART" id="SM00490">
    <property type="entry name" value="HELICc"/>
    <property type="match status" value="1"/>
</dbReference>
<keyword evidence="8 12" id="KW-0067">ATP-binding</keyword>
<dbReference type="AlphaFoldDB" id="A0A3P3WH66"/>
<feature type="binding site" evidence="12">
    <location>
        <position position="526"/>
    </location>
    <ligand>
        <name>Zn(2+)</name>
        <dbReference type="ChEBI" id="CHEBI:29105"/>
        <label>1</label>
    </ligand>
</feature>
<comment type="subunit">
    <text evidence="12">Component of the replication restart primosome.</text>
</comment>
<dbReference type="GO" id="GO:0006302">
    <property type="term" value="P:double-strand break repair"/>
    <property type="evidence" value="ECO:0007669"/>
    <property type="project" value="InterPro"/>
</dbReference>
<evidence type="ECO:0000256" key="10">
    <source>
        <dbReference type="ARBA" id="ARBA00023235"/>
    </source>
</evidence>
<dbReference type="CDD" id="cd18804">
    <property type="entry name" value="SF2_C_priA"/>
    <property type="match status" value="1"/>
</dbReference>
<gene>
    <name evidence="12 15" type="primary">priA</name>
    <name evidence="15" type="ORF">EG240_04200</name>
</gene>
<dbReference type="GO" id="GO:0043138">
    <property type="term" value="F:3'-5' DNA helicase activity"/>
    <property type="evidence" value="ECO:0007669"/>
    <property type="project" value="UniProtKB-EC"/>
</dbReference>
<feature type="binding site" evidence="12">
    <location>
        <position position="523"/>
    </location>
    <ligand>
        <name>Zn(2+)</name>
        <dbReference type="ChEBI" id="CHEBI:29105"/>
        <label>1</label>
    </ligand>
</feature>
<comment type="catalytic activity">
    <reaction evidence="11 12">
        <text>ATP + H2O = ADP + phosphate + H(+)</text>
        <dbReference type="Rhea" id="RHEA:13065"/>
        <dbReference type="ChEBI" id="CHEBI:15377"/>
        <dbReference type="ChEBI" id="CHEBI:15378"/>
        <dbReference type="ChEBI" id="CHEBI:30616"/>
        <dbReference type="ChEBI" id="CHEBI:43474"/>
        <dbReference type="ChEBI" id="CHEBI:456216"/>
        <dbReference type="EC" id="5.6.2.4"/>
    </reaction>
</comment>
<dbReference type="GO" id="GO:0016887">
    <property type="term" value="F:ATP hydrolysis activity"/>
    <property type="evidence" value="ECO:0007669"/>
    <property type="project" value="RHEA"/>
</dbReference>
<evidence type="ECO:0000256" key="8">
    <source>
        <dbReference type="ARBA" id="ARBA00022840"/>
    </source>
</evidence>
<keyword evidence="7 12" id="KW-0862">Zinc</keyword>
<dbReference type="RefSeq" id="WP_125017753.1">
    <property type="nucleotide sequence ID" value="NZ_RQVQ01000007.1"/>
</dbReference>
<dbReference type="FunFam" id="3.40.50.300:FF:000489">
    <property type="entry name" value="Primosome assembly protein PriA"/>
    <property type="match status" value="1"/>
</dbReference>
<accession>A0A3P3WH66</accession>
<evidence type="ECO:0000256" key="7">
    <source>
        <dbReference type="ARBA" id="ARBA00022833"/>
    </source>
</evidence>
<dbReference type="Gene3D" id="3.40.1440.60">
    <property type="entry name" value="PriA, 3(prime) DNA-binding domain"/>
    <property type="match status" value="1"/>
</dbReference>
<keyword evidence="5 12" id="KW-0378">Hydrolase</keyword>
<evidence type="ECO:0000313" key="15">
    <source>
        <dbReference type="EMBL" id="RRJ91993.1"/>
    </source>
</evidence>
<reference evidence="15 16" key="1">
    <citation type="submission" date="2018-11" db="EMBL/GenBank/DDBJ databases">
        <title>Flavobacterium sp. nov., YIM 102701-2 draft genome.</title>
        <authorList>
            <person name="Li G."/>
            <person name="Jiang Y."/>
        </authorList>
    </citation>
    <scope>NUCLEOTIDE SEQUENCE [LARGE SCALE GENOMIC DNA]</scope>
    <source>
        <strain evidence="15 16">YIM 102701-2</strain>
    </source>
</reference>
<feature type="domain" description="Helicase ATP-binding" evidence="13">
    <location>
        <begin position="291"/>
        <end position="460"/>
    </location>
</feature>
<dbReference type="PANTHER" id="PTHR30580">
    <property type="entry name" value="PRIMOSOMAL PROTEIN N"/>
    <property type="match status" value="1"/>
</dbReference>
<dbReference type="GO" id="GO:0005524">
    <property type="term" value="F:ATP binding"/>
    <property type="evidence" value="ECO:0007669"/>
    <property type="project" value="UniProtKB-UniRule"/>
</dbReference>
<keyword evidence="1 12" id="KW-0639">Primosome</keyword>
<evidence type="ECO:0000256" key="11">
    <source>
        <dbReference type="ARBA" id="ARBA00048988"/>
    </source>
</evidence>
<dbReference type="Pfam" id="PF17764">
    <property type="entry name" value="PriA_3primeBD"/>
    <property type="match status" value="1"/>
</dbReference>
<name>A0A3P3WH66_9FLAO</name>
<dbReference type="InterPro" id="IPR041222">
    <property type="entry name" value="PriA_3primeBD"/>
</dbReference>
<dbReference type="FunFam" id="3.40.1440.60:FF:000001">
    <property type="entry name" value="Primosomal protein N"/>
    <property type="match status" value="1"/>
</dbReference>
<dbReference type="GO" id="GO:0008270">
    <property type="term" value="F:zinc ion binding"/>
    <property type="evidence" value="ECO:0007669"/>
    <property type="project" value="UniProtKB-UniRule"/>
</dbReference>
<dbReference type="Pfam" id="PF18319">
    <property type="entry name" value="Zn_ribbon_PriA"/>
    <property type="match status" value="1"/>
</dbReference>
<dbReference type="PROSITE" id="PS51192">
    <property type="entry name" value="HELICASE_ATP_BIND_1"/>
    <property type="match status" value="1"/>
</dbReference>
<dbReference type="PANTHER" id="PTHR30580:SF0">
    <property type="entry name" value="PRIMOSOMAL PROTEIN N"/>
    <property type="match status" value="1"/>
</dbReference>